<evidence type="ECO:0000259" key="1">
    <source>
        <dbReference type="PROSITE" id="PS51819"/>
    </source>
</evidence>
<organism evidence="2 3">
    <name type="scientific">Piscibacillus salipiscarius</name>
    <dbReference type="NCBI Taxonomy" id="299480"/>
    <lineage>
        <taxon>Bacteria</taxon>
        <taxon>Bacillati</taxon>
        <taxon>Bacillota</taxon>
        <taxon>Bacilli</taxon>
        <taxon>Bacillales</taxon>
        <taxon>Bacillaceae</taxon>
        <taxon>Piscibacillus</taxon>
    </lineage>
</organism>
<dbReference type="InterPro" id="IPR029068">
    <property type="entry name" value="Glyas_Bleomycin-R_OHBP_Dase"/>
</dbReference>
<dbReference type="EMBL" id="JBHUMZ010000011">
    <property type="protein sequence ID" value="MFD2637944.1"/>
    <property type="molecule type" value="Genomic_DNA"/>
</dbReference>
<accession>A0ABW5Q7K6</accession>
<evidence type="ECO:0000313" key="2">
    <source>
        <dbReference type="EMBL" id="MFD2637944.1"/>
    </source>
</evidence>
<gene>
    <name evidence="2" type="ORF">ACFSW4_03505</name>
</gene>
<dbReference type="SUPFAM" id="SSF54593">
    <property type="entry name" value="Glyoxalase/Bleomycin resistance protein/Dihydroxybiphenyl dioxygenase"/>
    <property type="match status" value="1"/>
</dbReference>
<feature type="domain" description="VOC" evidence="1">
    <location>
        <begin position="4"/>
        <end position="113"/>
    </location>
</feature>
<dbReference type="PANTHER" id="PTHR36437:SF2">
    <property type="entry name" value="GLYOXALASE_BLEOMYCIN RESISTANCE PROTEIN_DIOXYGENASE"/>
    <property type="match status" value="1"/>
</dbReference>
<comment type="caution">
    <text evidence="2">The sequence shown here is derived from an EMBL/GenBank/DDBJ whole genome shotgun (WGS) entry which is preliminary data.</text>
</comment>
<dbReference type="PANTHER" id="PTHR36437">
    <property type="entry name" value="GLYOXALASE/BLEOMYCIN RESISTANCE PROTEIN/DIOXYGENASE"/>
    <property type="match status" value="1"/>
</dbReference>
<dbReference type="InterPro" id="IPR004360">
    <property type="entry name" value="Glyas_Fos-R_dOase_dom"/>
</dbReference>
<name>A0ABW5Q7K6_9BACI</name>
<dbReference type="Pfam" id="PF00903">
    <property type="entry name" value="Glyoxalase"/>
    <property type="match status" value="1"/>
</dbReference>
<proteinExistence type="predicted"/>
<dbReference type="InterPro" id="IPR037523">
    <property type="entry name" value="VOC_core"/>
</dbReference>
<keyword evidence="3" id="KW-1185">Reference proteome</keyword>
<protein>
    <submittedName>
        <fullName evidence="2">VOC family protein</fullName>
    </submittedName>
</protein>
<sequence>MLNQVCVMTIRVKDLEKSVYFYTEVLGFEVDQYYGDTIVSLKHSNIPIVLEEHHDLESGNNVVLAIQSENLEKDMSDLQSREVPFLLDVEPCPPGRYTIFKDPDGNHIELLEFSKVK</sequence>
<dbReference type="RefSeq" id="WP_054752024.1">
    <property type="nucleotide sequence ID" value="NZ_JBHUMZ010000011.1"/>
</dbReference>
<dbReference type="Proteomes" id="UP001597452">
    <property type="component" value="Unassembled WGS sequence"/>
</dbReference>
<dbReference type="Gene3D" id="3.10.180.10">
    <property type="entry name" value="2,3-Dihydroxybiphenyl 1,2-Dioxygenase, domain 1"/>
    <property type="match status" value="1"/>
</dbReference>
<evidence type="ECO:0000313" key="3">
    <source>
        <dbReference type="Proteomes" id="UP001597452"/>
    </source>
</evidence>
<reference evidence="3" key="1">
    <citation type="journal article" date="2019" name="Int. J. Syst. Evol. Microbiol.">
        <title>The Global Catalogue of Microorganisms (GCM) 10K type strain sequencing project: providing services to taxonomists for standard genome sequencing and annotation.</title>
        <authorList>
            <consortium name="The Broad Institute Genomics Platform"/>
            <consortium name="The Broad Institute Genome Sequencing Center for Infectious Disease"/>
            <person name="Wu L."/>
            <person name="Ma J."/>
        </authorList>
    </citation>
    <scope>NUCLEOTIDE SEQUENCE [LARGE SCALE GENOMIC DNA]</scope>
    <source>
        <strain evidence="3">TISTR 1571</strain>
    </source>
</reference>
<dbReference type="PROSITE" id="PS51819">
    <property type="entry name" value="VOC"/>
    <property type="match status" value="1"/>
</dbReference>